<accession>A0A8S5QTE3</accession>
<protein>
    <submittedName>
        <fullName evidence="1">Uncharacterized protein</fullName>
    </submittedName>
</protein>
<dbReference type="EMBL" id="BK015727">
    <property type="protein sequence ID" value="DAE22113.1"/>
    <property type="molecule type" value="Genomic_DNA"/>
</dbReference>
<reference evidence="1" key="1">
    <citation type="journal article" date="2021" name="Proc. Natl. Acad. Sci. U.S.A.">
        <title>A Catalog of Tens of Thousands of Viruses from Human Metagenomes Reveals Hidden Associations with Chronic Diseases.</title>
        <authorList>
            <person name="Tisza M.J."/>
            <person name="Buck C.B."/>
        </authorList>
    </citation>
    <scope>NUCLEOTIDE SEQUENCE</scope>
    <source>
        <strain evidence="1">CtX172</strain>
    </source>
</reference>
<organism evidence="1">
    <name type="scientific">Myoviridae sp. ctX172</name>
    <dbReference type="NCBI Taxonomy" id="2826663"/>
    <lineage>
        <taxon>Viruses</taxon>
        <taxon>Duplodnaviria</taxon>
        <taxon>Heunggongvirae</taxon>
        <taxon>Uroviricota</taxon>
        <taxon>Caudoviricetes</taxon>
    </lineage>
</organism>
<name>A0A8S5QTE3_9CAUD</name>
<sequence length="39" mass="4436">MQSWPRLSMPPLRRPRGISGLMTVRRSSAPRVTNVTHCC</sequence>
<evidence type="ECO:0000313" key="1">
    <source>
        <dbReference type="EMBL" id="DAE22113.1"/>
    </source>
</evidence>
<proteinExistence type="predicted"/>